<evidence type="ECO:0000259" key="11">
    <source>
        <dbReference type="PROSITE" id="PS51164"/>
    </source>
</evidence>
<keyword evidence="6 10" id="KW-0732">Signal</keyword>
<dbReference type="PROSITE" id="PS00562">
    <property type="entry name" value="CBM1_1"/>
    <property type="match status" value="1"/>
</dbReference>
<evidence type="ECO:0000256" key="8">
    <source>
        <dbReference type="ARBA" id="ARBA00023295"/>
    </source>
</evidence>
<dbReference type="GO" id="GO:0005576">
    <property type="term" value="C:extracellular region"/>
    <property type="evidence" value="ECO:0007669"/>
    <property type="project" value="UniProtKB-SubCell"/>
</dbReference>
<dbReference type="PANTHER" id="PTHR31451">
    <property type="match status" value="1"/>
</dbReference>
<keyword evidence="7 9" id="KW-0378">Hydrolase</keyword>
<dbReference type="PROSITE" id="PS51164">
    <property type="entry name" value="CBM1_2"/>
    <property type="match status" value="1"/>
</dbReference>
<protein>
    <recommendedName>
        <fullName evidence="4">mannan endo-1,4-beta-mannosidase</fullName>
        <ecNumber evidence="4">3.2.1.78</ecNumber>
    </recommendedName>
</protein>
<dbReference type="InterPro" id="IPR045053">
    <property type="entry name" value="MAN-like"/>
</dbReference>
<feature type="chain" id="PRO_5002316741" description="mannan endo-1,4-beta-mannosidase" evidence="10">
    <location>
        <begin position="34"/>
        <end position="436"/>
    </location>
</feature>
<organism evidence="12 13">
    <name type="scientific">Cylindrobasidium torrendii FP15055 ss-10</name>
    <dbReference type="NCBI Taxonomy" id="1314674"/>
    <lineage>
        <taxon>Eukaryota</taxon>
        <taxon>Fungi</taxon>
        <taxon>Dikarya</taxon>
        <taxon>Basidiomycota</taxon>
        <taxon>Agaricomycotina</taxon>
        <taxon>Agaricomycetes</taxon>
        <taxon>Agaricomycetidae</taxon>
        <taxon>Agaricales</taxon>
        <taxon>Marasmiineae</taxon>
        <taxon>Physalacriaceae</taxon>
        <taxon>Cylindrobasidium</taxon>
    </lineage>
</organism>
<proteinExistence type="inferred from homology"/>
<dbReference type="InterPro" id="IPR035971">
    <property type="entry name" value="CBD_sf"/>
</dbReference>
<dbReference type="SUPFAM" id="SSF57180">
    <property type="entry name" value="Cellulose-binding domain"/>
    <property type="match status" value="1"/>
</dbReference>
<dbReference type="PANTHER" id="PTHR31451:SF39">
    <property type="entry name" value="MANNAN ENDO-1,4-BETA-MANNOSIDASE 1"/>
    <property type="match status" value="1"/>
</dbReference>
<evidence type="ECO:0000256" key="2">
    <source>
        <dbReference type="ARBA" id="ARBA00004613"/>
    </source>
</evidence>
<dbReference type="Gene3D" id="3.20.20.80">
    <property type="entry name" value="Glycosidases"/>
    <property type="match status" value="1"/>
</dbReference>
<reference evidence="12 13" key="1">
    <citation type="journal article" date="2015" name="Fungal Genet. Biol.">
        <title>Evolution of novel wood decay mechanisms in Agaricales revealed by the genome sequences of Fistulina hepatica and Cylindrobasidium torrendii.</title>
        <authorList>
            <person name="Floudas D."/>
            <person name="Held B.W."/>
            <person name="Riley R."/>
            <person name="Nagy L.G."/>
            <person name="Koehler G."/>
            <person name="Ransdell A.S."/>
            <person name="Younus H."/>
            <person name="Chow J."/>
            <person name="Chiniquy J."/>
            <person name="Lipzen A."/>
            <person name="Tritt A."/>
            <person name="Sun H."/>
            <person name="Haridas S."/>
            <person name="LaButti K."/>
            <person name="Ohm R.A."/>
            <person name="Kues U."/>
            <person name="Blanchette R.A."/>
            <person name="Grigoriev I.V."/>
            <person name="Minto R.E."/>
            <person name="Hibbett D.S."/>
        </authorList>
    </citation>
    <scope>NUCLEOTIDE SEQUENCE [LARGE SCALE GENOMIC DNA]</scope>
    <source>
        <strain evidence="12 13">FP15055 ss-10</strain>
    </source>
</reference>
<dbReference type="EMBL" id="KN880955">
    <property type="protein sequence ID" value="KIY61398.1"/>
    <property type="molecule type" value="Genomic_DNA"/>
</dbReference>
<evidence type="ECO:0000256" key="7">
    <source>
        <dbReference type="ARBA" id="ARBA00022801"/>
    </source>
</evidence>
<dbReference type="GO" id="GO:0030248">
    <property type="term" value="F:cellulose binding"/>
    <property type="evidence" value="ECO:0007669"/>
    <property type="project" value="InterPro"/>
</dbReference>
<dbReference type="InterPro" id="IPR017853">
    <property type="entry name" value="GH"/>
</dbReference>
<evidence type="ECO:0000256" key="5">
    <source>
        <dbReference type="ARBA" id="ARBA00022525"/>
    </source>
</evidence>
<comment type="subcellular location">
    <subcellularLocation>
        <location evidence="2">Secreted</location>
    </subcellularLocation>
</comment>
<evidence type="ECO:0000256" key="6">
    <source>
        <dbReference type="ARBA" id="ARBA00022729"/>
    </source>
</evidence>
<evidence type="ECO:0000256" key="9">
    <source>
        <dbReference type="RuleBase" id="RU361153"/>
    </source>
</evidence>
<evidence type="ECO:0000256" key="3">
    <source>
        <dbReference type="ARBA" id="ARBA00005641"/>
    </source>
</evidence>
<dbReference type="GO" id="GO:0046355">
    <property type="term" value="P:mannan catabolic process"/>
    <property type="evidence" value="ECO:0007669"/>
    <property type="project" value="UniProtKB-ARBA"/>
</dbReference>
<dbReference type="OrthoDB" id="406631at2759"/>
<feature type="domain" description="CBM1" evidence="11">
    <location>
        <begin position="33"/>
        <end position="69"/>
    </location>
</feature>
<evidence type="ECO:0000256" key="1">
    <source>
        <dbReference type="ARBA" id="ARBA00001678"/>
    </source>
</evidence>
<dbReference type="STRING" id="1314674.A0A0D7ASQ7"/>
<evidence type="ECO:0000313" key="12">
    <source>
        <dbReference type="EMBL" id="KIY61398.1"/>
    </source>
</evidence>
<dbReference type="SMART" id="SM00236">
    <property type="entry name" value="fCBD"/>
    <property type="match status" value="1"/>
</dbReference>
<evidence type="ECO:0000256" key="10">
    <source>
        <dbReference type="SAM" id="SignalP"/>
    </source>
</evidence>
<dbReference type="InterPro" id="IPR000254">
    <property type="entry name" value="CBD"/>
</dbReference>
<accession>A0A0D7ASQ7</accession>
<dbReference type="Proteomes" id="UP000054007">
    <property type="component" value="Unassembled WGS sequence"/>
</dbReference>
<keyword evidence="13" id="KW-1185">Reference proteome</keyword>
<dbReference type="SUPFAM" id="SSF51445">
    <property type="entry name" value="(Trans)glycosidases"/>
    <property type="match status" value="1"/>
</dbReference>
<evidence type="ECO:0000313" key="13">
    <source>
        <dbReference type="Proteomes" id="UP000054007"/>
    </source>
</evidence>
<dbReference type="InterPro" id="IPR001547">
    <property type="entry name" value="Glyco_hydro_5"/>
</dbReference>
<dbReference type="Pfam" id="PF00150">
    <property type="entry name" value="Cellulase"/>
    <property type="match status" value="1"/>
</dbReference>
<keyword evidence="5" id="KW-0964">Secreted</keyword>
<feature type="signal peptide" evidence="10">
    <location>
        <begin position="1"/>
        <end position="33"/>
    </location>
</feature>
<comment type="catalytic activity">
    <reaction evidence="1">
        <text>Random hydrolysis of (1-&gt;4)-beta-D-mannosidic linkages in mannans, galactomannans and glucomannans.</text>
        <dbReference type="EC" id="3.2.1.78"/>
    </reaction>
</comment>
<evidence type="ECO:0000256" key="4">
    <source>
        <dbReference type="ARBA" id="ARBA00012706"/>
    </source>
</evidence>
<dbReference type="EC" id="3.2.1.78" evidence="4"/>
<keyword evidence="8 9" id="KW-0326">Glycosidase</keyword>
<dbReference type="GO" id="GO:0016985">
    <property type="term" value="F:mannan endo-1,4-beta-mannosidase activity"/>
    <property type="evidence" value="ECO:0007669"/>
    <property type="project" value="UniProtKB-EC"/>
</dbReference>
<dbReference type="Pfam" id="PF00734">
    <property type="entry name" value="CBM_1"/>
    <property type="match status" value="1"/>
</dbReference>
<gene>
    <name evidence="12" type="ORF">CYLTODRAFT_226035</name>
</gene>
<comment type="similarity">
    <text evidence="3 9">Belongs to the glycosyl hydrolase 5 (cellulase A) family.</text>
</comment>
<sequence>MSGHSHLFSSEPPLCGAMKTFLTLLAFTSVALAVVSEYGQCGGQNWAGETTCADGLACTSYNEYYSQCIKSTSSAATTSTTTIKASSTTSGPFSTTKTTASSSATAVPLTGYVKTSGTKFTLDGKVFTPVGQNSYWVGLSSYNTTVMDLAFKDMTAVGATVVRTWGFNEVVGGPAYDGQIYYQNWNGTTPAINTGSDGLASFDNVVATAKANNVKLIVALTNNWSDYGGMDVYVKQILGSDNHDLFYTDEKVIAAFKDYIKTFVTRYKDETTIMAWELGNEPRCRGSTGTSTGTCTPAILTAWAKDISAYIKSLDSNHLVALGDEGFYNQPSAPTYPYQGGEGIDFDANLNISTLDFGTFHSYPISWGQTSDPQGWGTQWITDHAASMKAANKPVIIEEFGVDANQTTVYTAWYAEIESSGLTGDLIWQAGSYLPT</sequence>
<name>A0A0D7ASQ7_9AGAR</name>
<dbReference type="AlphaFoldDB" id="A0A0D7ASQ7"/>